<evidence type="ECO:0000256" key="2">
    <source>
        <dbReference type="ARBA" id="ARBA00022730"/>
    </source>
</evidence>
<comment type="similarity">
    <text evidence="1 6 7">Belongs to the universal ribosomal protein uL6 family.</text>
</comment>
<evidence type="ECO:0000256" key="4">
    <source>
        <dbReference type="ARBA" id="ARBA00022980"/>
    </source>
</evidence>
<keyword evidence="4 6" id="KW-0689">Ribosomal protein</keyword>
<dbReference type="InterPro" id="IPR019906">
    <property type="entry name" value="Ribosomal_uL6_bac-type"/>
</dbReference>
<reference evidence="10 11" key="1">
    <citation type="journal article" date="2017" name="ISME J.">
        <title>Energy and carbon metabolisms in a deep terrestrial subsurface fluid microbial community.</title>
        <authorList>
            <person name="Momper L."/>
            <person name="Jungbluth S.P."/>
            <person name="Lee M.D."/>
            <person name="Amend J.P."/>
        </authorList>
    </citation>
    <scope>NUCLEOTIDE SEQUENCE [LARGE SCALE GENOMIC DNA]</scope>
    <source>
        <strain evidence="10">SURF_29</strain>
    </source>
</reference>
<evidence type="ECO:0000256" key="6">
    <source>
        <dbReference type="HAMAP-Rule" id="MF_01365"/>
    </source>
</evidence>
<dbReference type="PANTHER" id="PTHR11655">
    <property type="entry name" value="60S/50S RIBOSOMAL PROTEIN L6/L9"/>
    <property type="match status" value="1"/>
</dbReference>
<dbReference type="Pfam" id="PF00347">
    <property type="entry name" value="Ribosomal_L6"/>
    <property type="match status" value="2"/>
</dbReference>
<comment type="subunit">
    <text evidence="6">Part of the 50S ribosomal subunit.</text>
</comment>
<evidence type="ECO:0000256" key="5">
    <source>
        <dbReference type="ARBA" id="ARBA00023274"/>
    </source>
</evidence>
<dbReference type="PIRSF" id="PIRSF002162">
    <property type="entry name" value="Ribosomal_L6"/>
    <property type="match status" value="1"/>
</dbReference>
<keyword evidence="3 6" id="KW-0694">RNA-binding</keyword>
<comment type="function">
    <text evidence="6 8">This protein binds to the 23S rRNA, and is important in its secondary structure. It is located near the subunit interface in the base of the L7/L12 stalk, and near the tRNA binding site of the peptidyltransferase center.</text>
</comment>
<dbReference type="Gene3D" id="3.90.930.12">
    <property type="entry name" value="Ribosomal protein L6, alpha-beta domain"/>
    <property type="match status" value="2"/>
</dbReference>
<accession>A0A419DAA3</accession>
<dbReference type="GO" id="GO:0006412">
    <property type="term" value="P:translation"/>
    <property type="evidence" value="ECO:0007669"/>
    <property type="project" value="UniProtKB-UniRule"/>
</dbReference>
<dbReference type="NCBIfam" id="TIGR03654">
    <property type="entry name" value="L6_bact"/>
    <property type="match status" value="1"/>
</dbReference>
<dbReference type="PANTHER" id="PTHR11655:SF14">
    <property type="entry name" value="LARGE RIBOSOMAL SUBUNIT PROTEIN UL6M"/>
    <property type="match status" value="1"/>
</dbReference>
<dbReference type="GO" id="GO:0003735">
    <property type="term" value="F:structural constituent of ribosome"/>
    <property type="evidence" value="ECO:0007669"/>
    <property type="project" value="UniProtKB-UniRule"/>
</dbReference>
<evidence type="ECO:0000256" key="7">
    <source>
        <dbReference type="RuleBase" id="RU003869"/>
    </source>
</evidence>
<dbReference type="FunFam" id="3.90.930.12:FF:000001">
    <property type="entry name" value="50S ribosomal protein L6"/>
    <property type="match status" value="1"/>
</dbReference>
<dbReference type="SUPFAM" id="SSF56053">
    <property type="entry name" value="Ribosomal protein L6"/>
    <property type="match status" value="2"/>
</dbReference>
<dbReference type="PROSITE" id="PS00525">
    <property type="entry name" value="RIBOSOMAL_L6_1"/>
    <property type="match status" value="1"/>
</dbReference>
<feature type="domain" description="Large ribosomal subunit protein uL6 alpha-beta" evidence="9">
    <location>
        <begin position="91"/>
        <end position="163"/>
    </location>
</feature>
<keyword evidence="2 6" id="KW-0699">rRNA-binding</keyword>
<dbReference type="InterPro" id="IPR036789">
    <property type="entry name" value="Ribosomal_uL6-like_a/b-dom_sf"/>
</dbReference>
<dbReference type="InterPro" id="IPR002358">
    <property type="entry name" value="Ribosomal_uL6_CS"/>
</dbReference>
<evidence type="ECO:0000313" key="10">
    <source>
        <dbReference type="EMBL" id="RJO60035.1"/>
    </source>
</evidence>
<dbReference type="InterPro" id="IPR000702">
    <property type="entry name" value="Ribosomal_uL6-like"/>
</dbReference>
<protein>
    <recommendedName>
        <fullName evidence="6">Large ribosomal subunit protein uL6</fullName>
    </recommendedName>
</protein>
<dbReference type="FunFam" id="3.90.930.12:FF:000002">
    <property type="entry name" value="50S ribosomal protein L6"/>
    <property type="match status" value="1"/>
</dbReference>
<dbReference type="HAMAP" id="MF_01365_B">
    <property type="entry name" value="Ribosomal_uL6_B"/>
    <property type="match status" value="1"/>
</dbReference>
<proteinExistence type="inferred from homology"/>
<evidence type="ECO:0000259" key="9">
    <source>
        <dbReference type="Pfam" id="PF00347"/>
    </source>
</evidence>
<evidence type="ECO:0000256" key="3">
    <source>
        <dbReference type="ARBA" id="ARBA00022884"/>
    </source>
</evidence>
<feature type="domain" description="Large ribosomal subunit protein uL6 alpha-beta" evidence="9">
    <location>
        <begin position="13"/>
        <end position="82"/>
    </location>
</feature>
<evidence type="ECO:0000256" key="1">
    <source>
        <dbReference type="ARBA" id="ARBA00009356"/>
    </source>
</evidence>
<dbReference type="Proteomes" id="UP000285655">
    <property type="component" value="Unassembled WGS sequence"/>
</dbReference>
<evidence type="ECO:0000256" key="8">
    <source>
        <dbReference type="RuleBase" id="RU003870"/>
    </source>
</evidence>
<comment type="caution">
    <text evidence="10">The sequence shown here is derived from an EMBL/GenBank/DDBJ whole genome shotgun (WGS) entry which is preliminary data.</text>
</comment>
<dbReference type="GO" id="GO:0022625">
    <property type="term" value="C:cytosolic large ribosomal subunit"/>
    <property type="evidence" value="ECO:0007669"/>
    <property type="project" value="UniProtKB-UniRule"/>
</dbReference>
<organism evidence="10 11">
    <name type="scientific">candidate division WS5 bacterium</name>
    <dbReference type="NCBI Taxonomy" id="2093353"/>
    <lineage>
        <taxon>Bacteria</taxon>
        <taxon>candidate division WS5</taxon>
    </lineage>
</organism>
<gene>
    <name evidence="6" type="primary">rplF</name>
    <name evidence="10" type="ORF">C4544_06750</name>
</gene>
<evidence type="ECO:0000313" key="11">
    <source>
        <dbReference type="Proteomes" id="UP000285655"/>
    </source>
</evidence>
<dbReference type="InterPro" id="IPR020040">
    <property type="entry name" value="Ribosomal_uL6_a/b-dom"/>
</dbReference>
<sequence>MSRIGKLPVEIKEGVSVDISGDAIKVKGPKGELEFVKNKKIEAKIAEGNIIVSPRNETSEAMALWGLTRTLLNNMIVGVSEGFEKKLEFKGTGYRAQAEGEKLTLHMGYNKPVELEIPKGLEVKVQKNTIIVSGSDKQKVGQFAAEIRKVRKPEPYKGKGIRYSDEIIRRKAGKAAAK</sequence>
<keyword evidence="5 6" id="KW-0687">Ribonucleoprotein</keyword>
<dbReference type="AlphaFoldDB" id="A0A419DAA3"/>
<name>A0A419DAA3_9BACT</name>
<dbReference type="EMBL" id="QZJW01000055">
    <property type="protein sequence ID" value="RJO60035.1"/>
    <property type="molecule type" value="Genomic_DNA"/>
</dbReference>
<dbReference type="PRINTS" id="PR00059">
    <property type="entry name" value="RIBOSOMALL6"/>
</dbReference>
<dbReference type="GO" id="GO:0019843">
    <property type="term" value="F:rRNA binding"/>
    <property type="evidence" value="ECO:0007669"/>
    <property type="project" value="UniProtKB-UniRule"/>
</dbReference>